<gene>
    <name evidence="1" type="ORF">C1H46_040565</name>
</gene>
<reference evidence="1 2" key="1">
    <citation type="journal article" date="2019" name="G3 (Bethesda)">
        <title>Sequencing of a Wild Apple (Malus baccata) Genome Unravels the Differences Between Cultivated and Wild Apple Species Regarding Disease Resistance and Cold Tolerance.</title>
        <authorList>
            <person name="Chen X."/>
        </authorList>
    </citation>
    <scope>NUCLEOTIDE SEQUENCE [LARGE SCALE GENOMIC DNA]</scope>
    <source>
        <strain evidence="2">cv. Shandingzi</strain>
        <tissue evidence="1">Leaves</tissue>
    </source>
</reference>
<dbReference type="Proteomes" id="UP000315295">
    <property type="component" value="Unassembled WGS sequence"/>
</dbReference>
<proteinExistence type="predicted"/>
<name>A0A540KI54_MALBA</name>
<sequence length="122" mass="14092">MSANTRRRFHENYLMQITMEKGVLNVQLMNEPVTGTSNSKEAMQNDEFGSRRKGFMIIDALNLSVSFSNKSSLVPLNCAIRVVFNFINPFANNGFVTYRQWITMYCFAAKLLILHSWQWDQG</sequence>
<evidence type="ECO:0000313" key="2">
    <source>
        <dbReference type="Proteomes" id="UP000315295"/>
    </source>
</evidence>
<comment type="caution">
    <text evidence="1">The sequence shown here is derived from an EMBL/GenBank/DDBJ whole genome shotgun (WGS) entry which is preliminary data.</text>
</comment>
<protein>
    <submittedName>
        <fullName evidence="1">Uncharacterized protein</fullName>
    </submittedName>
</protein>
<organism evidence="1 2">
    <name type="scientific">Malus baccata</name>
    <name type="common">Siberian crab apple</name>
    <name type="synonym">Pyrus baccata</name>
    <dbReference type="NCBI Taxonomy" id="106549"/>
    <lineage>
        <taxon>Eukaryota</taxon>
        <taxon>Viridiplantae</taxon>
        <taxon>Streptophyta</taxon>
        <taxon>Embryophyta</taxon>
        <taxon>Tracheophyta</taxon>
        <taxon>Spermatophyta</taxon>
        <taxon>Magnoliopsida</taxon>
        <taxon>eudicotyledons</taxon>
        <taxon>Gunneridae</taxon>
        <taxon>Pentapetalae</taxon>
        <taxon>rosids</taxon>
        <taxon>fabids</taxon>
        <taxon>Rosales</taxon>
        <taxon>Rosaceae</taxon>
        <taxon>Amygdaloideae</taxon>
        <taxon>Maleae</taxon>
        <taxon>Malus</taxon>
    </lineage>
</organism>
<keyword evidence="2" id="KW-1185">Reference proteome</keyword>
<accession>A0A540KI54</accession>
<evidence type="ECO:0000313" key="1">
    <source>
        <dbReference type="EMBL" id="TQD73915.1"/>
    </source>
</evidence>
<dbReference type="EMBL" id="VIEB01001238">
    <property type="protein sequence ID" value="TQD73915.1"/>
    <property type="molecule type" value="Genomic_DNA"/>
</dbReference>
<dbReference type="AlphaFoldDB" id="A0A540KI54"/>